<keyword evidence="1" id="KW-0418">Kinase</keyword>
<comment type="caution">
    <text evidence="1">The sequence shown here is derived from an EMBL/GenBank/DDBJ whole genome shotgun (WGS) entry which is preliminary data.</text>
</comment>
<dbReference type="Gene3D" id="3.40.50.300">
    <property type="entry name" value="P-loop containing nucleotide triphosphate hydrolases"/>
    <property type="match status" value="1"/>
</dbReference>
<dbReference type="SUPFAM" id="SSF52540">
    <property type="entry name" value="P-loop containing nucleoside triphosphate hydrolases"/>
    <property type="match status" value="1"/>
</dbReference>
<protein>
    <submittedName>
        <fullName evidence="1">Uridine kinase</fullName>
    </submittedName>
</protein>
<proteinExistence type="predicted"/>
<dbReference type="EMBL" id="BMGP01000003">
    <property type="protein sequence ID" value="GGF25243.1"/>
    <property type="molecule type" value="Genomic_DNA"/>
</dbReference>
<keyword evidence="2" id="KW-1185">Reference proteome</keyword>
<accession>A0A917B8G1</accession>
<evidence type="ECO:0000313" key="1">
    <source>
        <dbReference type="EMBL" id="GGF25243.1"/>
    </source>
</evidence>
<keyword evidence="1" id="KW-0808">Transferase</keyword>
<name>A0A917B8G1_9MICO</name>
<dbReference type="Proteomes" id="UP000598775">
    <property type="component" value="Unassembled WGS sequence"/>
</dbReference>
<dbReference type="AlphaFoldDB" id="A0A917B8G1"/>
<organism evidence="1 2">
    <name type="scientific">Subtercola lobariae</name>
    <dbReference type="NCBI Taxonomy" id="1588641"/>
    <lineage>
        <taxon>Bacteria</taxon>
        <taxon>Bacillati</taxon>
        <taxon>Actinomycetota</taxon>
        <taxon>Actinomycetes</taxon>
        <taxon>Micrococcales</taxon>
        <taxon>Microbacteriaceae</taxon>
        <taxon>Subtercola</taxon>
    </lineage>
</organism>
<dbReference type="GO" id="GO:0016301">
    <property type="term" value="F:kinase activity"/>
    <property type="evidence" value="ECO:0007669"/>
    <property type="project" value="UniProtKB-KW"/>
</dbReference>
<dbReference type="InterPro" id="IPR027417">
    <property type="entry name" value="P-loop_NTPase"/>
</dbReference>
<dbReference type="RefSeq" id="WP_188677198.1">
    <property type="nucleotide sequence ID" value="NZ_BMGP01000003.1"/>
</dbReference>
<sequence>MVYPPTPRSEFLDALAAEILHNYAKGRVLVSVDGVVGGRAFADDVAIALSETGHAVFRASLDDFQRPRALRVKRGAHSAEAYYLDWFDYSAFLRVLIQPFRMGGSAGFITANFDAARDMPRESRWVTGPQDAILVIDGPFLQRPELRGNANFIAYLETPAEALGADLDAQLAGAATLYEEAVGPRMLADAIISADNPAAPTRLFADRC</sequence>
<reference evidence="1 2" key="1">
    <citation type="journal article" date="2014" name="Int. J. Syst. Evol. Microbiol.">
        <title>Complete genome sequence of Corynebacterium casei LMG S-19264T (=DSM 44701T), isolated from a smear-ripened cheese.</title>
        <authorList>
            <consortium name="US DOE Joint Genome Institute (JGI-PGF)"/>
            <person name="Walter F."/>
            <person name="Albersmeier A."/>
            <person name="Kalinowski J."/>
            <person name="Ruckert C."/>
        </authorList>
    </citation>
    <scope>NUCLEOTIDE SEQUENCE [LARGE SCALE GENOMIC DNA]</scope>
    <source>
        <strain evidence="1 2">CGMCC 1.12976</strain>
    </source>
</reference>
<evidence type="ECO:0000313" key="2">
    <source>
        <dbReference type="Proteomes" id="UP000598775"/>
    </source>
</evidence>
<gene>
    <name evidence="1" type="ORF">GCM10011399_18400</name>
</gene>